<evidence type="ECO:0000313" key="3">
    <source>
        <dbReference type="Proteomes" id="UP000245768"/>
    </source>
</evidence>
<proteinExistence type="predicted"/>
<dbReference type="Proteomes" id="UP000245768">
    <property type="component" value="Unassembled WGS sequence"/>
</dbReference>
<dbReference type="AlphaFoldDB" id="A0A316YTL4"/>
<keyword evidence="3" id="KW-1185">Reference proteome</keyword>
<organism evidence="2 3">
    <name type="scientific">Acaromyces ingoldii</name>
    <dbReference type="NCBI Taxonomy" id="215250"/>
    <lineage>
        <taxon>Eukaryota</taxon>
        <taxon>Fungi</taxon>
        <taxon>Dikarya</taxon>
        <taxon>Basidiomycota</taxon>
        <taxon>Ustilaginomycotina</taxon>
        <taxon>Exobasidiomycetes</taxon>
        <taxon>Exobasidiales</taxon>
        <taxon>Cryptobasidiaceae</taxon>
        <taxon>Acaromyces</taxon>
    </lineage>
</organism>
<evidence type="ECO:0000256" key="1">
    <source>
        <dbReference type="SAM" id="MobiDB-lite"/>
    </source>
</evidence>
<feature type="compositionally biased region" description="Polar residues" evidence="1">
    <location>
        <begin position="40"/>
        <end position="52"/>
    </location>
</feature>
<gene>
    <name evidence="2" type="ORF">FA10DRAFT_9495</name>
</gene>
<evidence type="ECO:0000313" key="2">
    <source>
        <dbReference type="EMBL" id="PWN92910.1"/>
    </source>
</evidence>
<dbReference type="RefSeq" id="XP_025380108.1">
    <property type="nucleotide sequence ID" value="XM_025525804.1"/>
</dbReference>
<feature type="compositionally biased region" description="Basic and acidic residues" evidence="1">
    <location>
        <begin position="344"/>
        <end position="357"/>
    </location>
</feature>
<feature type="region of interest" description="Disordered" evidence="1">
    <location>
        <begin position="40"/>
        <end position="62"/>
    </location>
</feature>
<protein>
    <submittedName>
        <fullName evidence="2">Uncharacterized protein</fullName>
    </submittedName>
</protein>
<reference evidence="2" key="1">
    <citation type="journal article" date="2018" name="Mol. Biol. Evol.">
        <title>Broad Genomic Sampling Reveals a Smut Pathogenic Ancestry of the Fungal Clade Ustilaginomycotina.</title>
        <authorList>
            <person name="Kijpornyongpan T."/>
            <person name="Mondo S.J."/>
            <person name="Barry K."/>
            <person name="Sandor L."/>
            <person name="Lee J."/>
            <person name="Lipzen A."/>
            <person name="Pangilinan J."/>
            <person name="LaButti K."/>
            <person name="Hainaut M."/>
            <person name="Henrissat B."/>
            <person name="Grigoriev I.V."/>
            <person name="Spatafora J.W."/>
            <person name="Aime M.C."/>
        </authorList>
    </citation>
    <scope>NUCLEOTIDE SEQUENCE [LARGE SCALE GENOMIC DNA]</scope>
    <source>
        <strain evidence="2">MCA 4198</strain>
    </source>
</reference>
<accession>A0A316YTL4</accession>
<dbReference type="GeneID" id="37047720"/>
<dbReference type="InParanoid" id="A0A316YTL4"/>
<dbReference type="EMBL" id="KZ819634">
    <property type="protein sequence ID" value="PWN92910.1"/>
    <property type="molecule type" value="Genomic_DNA"/>
</dbReference>
<name>A0A316YTL4_9BASI</name>
<feature type="region of interest" description="Disordered" evidence="1">
    <location>
        <begin position="344"/>
        <end position="398"/>
    </location>
</feature>
<sequence length="398" mass="45942">MCDYSNLPRGDRRITDRSKTKLGYRNTMVIEVHKGANTQVQELDKLGQQSQREGTDNEDTMNQAQNADWRRVTGVASTQYGLYRQESYRRNVVLQEEGVTLLQRVGPQCYDRMWEVRREVNEGLALYKRIQESDAKVHETVRRPRVFRFGIWNAQGQRTATISQDTRQENSSTEAKEAVMDFQIWLKAYLEKWTIPLVKKQKYNVTSDIRAAFSGGQRHLDWLKYQHGVAEYICSELHSASSVFMDYTTEDYRDVGDADYSILLNFGSPCLLRLIDYKLDVSVNPFDTVFLLTNKVTYSTHCHPGVEGGLERFAISCSRRKQLQNEVAQEPQAAKEEITRRALEAIERRSGTRRVEDGSNSNNEESKEAKSESPSMSEDEEDQKGKKRQRGLQVKRLP</sequence>